<dbReference type="EMBL" id="JAKIKU010000004">
    <property type="protein sequence ID" value="MCL1045612.1"/>
    <property type="molecule type" value="Genomic_DNA"/>
</dbReference>
<keyword evidence="2 5" id="KW-0812">Transmembrane</keyword>
<comment type="subcellular location">
    <subcellularLocation>
        <location evidence="1">Membrane</location>
    </subcellularLocation>
</comment>
<feature type="domain" description="Fatty acid hydroxylase" evidence="6">
    <location>
        <begin position="127"/>
        <end position="274"/>
    </location>
</feature>
<keyword evidence="3 5" id="KW-1133">Transmembrane helix</keyword>
<organism evidence="7 8">
    <name type="scientific">Shewanella electrodiphila</name>
    <dbReference type="NCBI Taxonomy" id="934143"/>
    <lineage>
        <taxon>Bacteria</taxon>
        <taxon>Pseudomonadati</taxon>
        <taxon>Pseudomonadota</taxon>
        <taxon>Gammaproteobacteria</taxon>
        <taxon>Alteromonadales</taxon>
        <taxon>Shewanellaceae</taxon>
        <taxon>Shewanella</taxon>
    </lineage>
</organism>
<evidence type="ECO:0000259" key="6">
    <source>
        <dbReference type="Pfam" id="PF04116"/>
    </source>
</evidence>
<dbReference type="Proteomes" id="UP001202134">
    <property type="component" value="Unassembled WGS sequence"/>
</dbReference>
<dbReference type="InterPro" id="IPR006694">
    <property type="entry name" value="Fatty_acid_hydroxylase"/>
</dbReference>
<evidence type="ECO:0000256" key="4">
    <source>
        <dbReference type="ARBA" id="ARBA00023136"/>
    </source>
</evidence>
<evidence type="ECO:0000256" key="3">
    <source>
        <dbReference type="ARBA" id="ARBA00022989"/>
    </source>
</evidence>
<gene>
    <name evidence="7" type="ORF">L2737_09765</name>
</gene>
<comment type="caution">
    <text evidence="7">The sequence shown here is derived from an EMBL/GenBank/DDBJ whole genome shotgun (WGS) entry which is preliminary data.</text>
</comment>
<dbReference type="InterPro" id="IPR050307">
    <property type="entry name" value="Sterol_Desaturase_Related"/>
</dbReference>
<dbReference type="RefSeq" id="WP_248955607.1">
    <property type="nucleotide sequence ID" value="NZ_JAKIKU010000004.1"/>
</dbReference>
<proteinExistence type="predicted"/>
<reference evidence="7 8" key="1">
    <citation type="submission" date="2022-01" db="EMBL/GenBank/DDBJ databases">
        <title>Whole genome-based taxonomy of the Shewanellaceae.</title>
        <authorList>
            <person name="Martin-Rodriguez A.J."/>
        </authorList>
    </citation>
    <scope>NUCLEOTIDE SEQUENCE [LARGE SCALE GENOMIC DNA]</scope>
    <source>
        <strain evidence="7 8">DSM 24955</strain>
    </source>
</reference>
<protein>
    <submittedName>
        <fullName evidence="7">Sterol desaturase family protein</fullName>
    </submittedName>
</protein>
<name>A0ABT0KP39_9GAMM</name>
<feature type="transmembrane region" description="Helical" evidence="5">
    <location>
        <begin position="72"/>
        <end position="98"/>
    </location>
</feature>
<evidence type="ECO:0000313" key="8">
    <source>
        <dbReference type="Proteomes" id="UP001202134"/>
    </source>
</evidence>
<dbReference type="Pfam" id="PF04116">
    <property type="entry name" value="FA_hydroxylase"/>
    <property type="match status" value="1"/>
</dbReference>
<feature type="transmembrane region" description="Helical" evidence="5">
    <location>
        <begin position="25"/>
        <end position="42"/>
    </location>
</feature>
<evidence type="ECO:0000313" key="7">
    <source>
        <dbReference type="EMBL" id="MCL1045612.1"/>
    </source>
</evidence>
<evidence type="ECO:0000256" key="5">
    <source>
        <dbReference type="SAM" id="Phobius"/>
    </source>
</evidence>
<keyword evidence="8" id="KW-1185">Reference proteome</keyword>
<keyword evidence="4 5" id="KW-0472">Membrane</keyword>
<evidence type="ECO:0000256" key="1">
    <source>
        <dbReference type="ARBA" id="ARBA00004370"/>
    </source>
</evidence>
<feature type="transmembrane region" description="Helical" evidence="5">
    <location>
        <begin position="118"/>
        <end position="140"/>
    </location>
</feature>
<sequence>MPVVDFLSTNISDLLSYPFDANKRIFGVYLLGAILLALPVFWRISTDKSVKGFVKFLFPIDIYLSKSAKHDYLLLVCNKLLKAILFAPLLFTMVPVALGLSDFLEKIFGTIQPITETLWVVIAVFTVLLFILDDLTRFILHLVLHKVPILWEFHKVHHSASVMTPFTIYRSHPVESYLYACRMALTQGIAVGIGYYLFGPNLKMFDVLGANVFVFAFNVMGSNLRHSHIWLSWGDRVENWFISPAQHQVHHSIAIEHRDTNLGSALSIWDRAYGSLIKASSVRQLTIGVSGEHGHDTLVGIYVSPFIGVYKKLFKRKAKPPISASHSDKKINQ</sequence>
<feature type="transmembrane region" description="Helical" evidence="5">
    <location>
        <begin position="177"/>
        <end position="198"/>
    </location>
</feature>
<accession>A0ABT0KP39</accession>
<evidence type="ECO:0000256" key="2">
    <source>
        <dbReference type="ARBA" id="ARBA00022692"/>
    </source>
</evidence>
<dbReference type="PANTHER" id="PTHR11863">
    <property type="entry name" value="STEROL DESATURASE"/>
    <property type="match status" value="1"/>
</dbReference>